<organism evidence="2 3">
    <name type="scientific">Cellulomonas denverensis</name>
    <dbReference type="NCBI Taxonomy" id="264297"/>
    <lineage>
        <taxon>Bacteria</taxon>
        <taxon>Bacillati</taxon>
        <taxon>Actinomycetota</taxon>
        <taxon>Actinomycetes</taxon>
        <taxon>Micrococcales</taxon>
        <taxon>Cellulomonadaceae</taxon>
        <taxon>Cellulomonas</taxon>
    </lineage>
</organism>
<name>A0A7X6KSI8_9CELL</name>
<dbReference type="InterPro" id="IPR050490">
    <property type="entry name" value="Bact_solute-bd_prot1"/>
</dbReference>
<dbReference type="PANTHER" id="PTHR43649:SF12">
    <property type="entry name" value="DIACETYLCHITOBIOSE BINDING PROTEIN DASA"/>
    <property type="match status" value="1"/>
</dbReference>
<gene>
    <name evidence="2" type="ORF">HGA03_02220</name>
</gene>
<feature type="chain" id="PRO_5038605461" evidence="1">
    <location>
        <begin position="29"/>
        <end position="439"/>
    </location>
</feature>
<evidence type="ECO:0000313" key="2">
    <source>
        <dbReference type="EMBL" id="NKY21477.1"/>
    </source>
</evidence>
<feature type="signal peptide" evidence="1">
    <location>
        <begin position="1"/>
        <end position="28"/>
    </location>
</feature>
<protein>
    <submittedName>
        <fullName evidence="2">ABC transporter substrate-binding protein</fullName>
    </submittedName>
</protein>
<dbReference type="Proteomes" id="UP000581206">
    <property type="component" value="Unassembled WGS sequence"/>
</dbReference>
<proteinExistence type="predicted"/>
<keyword evidence="1" id="KW-0732">Signal</keyword>
<dbReference type="Gene3D" id="3.40.190.10">
    <property type="entry name" value="Periplasmic binding protein-like II"/>
    <property type="match status" value="1"/>
</dbReference>
<evidence type="ECO:0000313" key="3">
    <source>
        <dbReference type="Proteomes" id="UP000581206"/>
    </source>
</evidence>
<dbReference type="EMBL" id="JAAXOX010000001">
    <property type="protein sequence ID" value="NKY21477.1"/>
    <property type="molecule type" value="Genomic_DNA"/>
</dbReference>
<dbReference type="PROSITE" id="PS51257">
    <property type="entry name" value="PROKAR_LIPOPROTEIN"/>
    <property type="match status" value="1"/>
</dbReference>
<dbReference type="SUPFAM" id="SSF53850">
    <property type="entry name" value="Periplasmic binding protein-like II"/>
    <property type="match status" value="1"/>
</dbReference>
<comment type="caution">
    <text evidence="2">The sequence shown here is derived from an EMBL/GenBank/DDBJ whole genome shotgun (WGS) entry which is preliminary data.</text>
</comment>
<sequence>MPDMHRRRNTRRGIALAAGLALGLAACAGQGSGGNDTGAAGDDGPTTLTLWHGMTGPDGPAVQQIIDDFNASQDQIVVEPNVMPWDVLYQKVLTSLSSNSGPQVVAMSASNVPQYASKGALAPVDDFYADDAFMDTSVLPDAAKNAAVFDGTNYGVPLNIAPMMLYWNKDLFSAAGLDPEQPPTTWDEFASMAEKLTIDDNGDGKPEQYALALADHTTVPIWQMLLWGTGGGVVSDDATTAIVDSPETLEALEFWVEQVRDKQVSPIGLSGADADKLFQTGKAAMEIVGPWMTTGFDDAGLNYGLAAPPAGPEAQVTLGDVVTFTVNAKATDAEQEAAKTFFAYWNSVESQTTWADGSGFPPTRTDIPASDLSNPYSAVFGDPELLGSAQVYLAGVPNSGTITDSIFYPALQRVLNGDGDLTEVFTQANTDIQAQIDQG</sequence>
<dbReference type="AlphaFoldDB" id="A0A7X6KSI8"/>
<dbReference type="Pfam" id="PF13416">
    <property type="entry name" value="SBP_bac_8"/>
    <property type="match status" value="1"/>
</dbReference>
<evidence type="ECO:0000256" key="1">
    <source>
        <dbReference type="SAM" id="SignalP"/>
    </source>
</evidence>
<dbReference type="CDD" id="cd14748">
    <property type="entry name" value="PBP2_UgpB"/>
    <property type="match status" value="1"/>
</dbReference>
<keyword evidence="3" id="KW-1185">Reference proteome</keyword>
<accession>A0A7X6KSI8</accession>
<dbReference type="InterPro" id="IPR006059">
    <property type="entry name" value="SBP"/>
</dbReference>
<reference evidence="2 3" key="1">
    <citation type="submission" date="2020-04" db="EMBL/GenBank/DDBJ databases">
        <title>MicrobeNet Type strains.</title>
        <authorList>
            <person name="Nicholson A.C."/>
        </authorList>
    </citation>
    <scope>NUCLEOTIDE SEQUENCE [LARGE SCALE GENOMIC DNA]</scope>
    <source>
        <strain evidence="2 3">ATCC BAA-788</strain>
    </source>
</reference>
<dbReference type="PANTHER" id="PTHR43649">
    <property type="entry name" value="ARABINOSE-BINDING PROTEIN-RELATED"/>
    <property type="match status" value="1"/>
</dbReference>
<dbReference type="RefSeq" id="WP_168628559.1">
    <property type="nucleotide sequence ID" value="NZ_BONL01000029.1"/>
</dbReference>